<dbReference type="KEGG" id="fls:GLV81_08375"/>
<dbReference type="EMBL" id="CP046566">
    <property type="protein sequence ID" value="QGW28112.1"/>
    <property type="molecule type" value="Genomic_DNA"/>
</dbReference>
<accession>A0A6I6GMG7</accession>
<evidence type="ECO:0000313" key="2">
    <source>
        <dbReference type="Proteomes" id="UP000426027"/>
    </source>
</evidence>
<dbReference type="InterPro" id="IPR046525">
    <property type="entry name" value="DUF6702"/>
</dbReference>
<evidence type="ECO:0008006" key="3">
    <source>
        <dbReference type="Google" id="ProtNLM"/>
    </source>
</evidence>
<dbReference type="AlphaFoldDB" id="A0A6I6GMG7"/>
<gene>
    <name evidence="1" type="ORF">GLV81_08375</name>
</gene>
<dbReference type="RefSeq" id="WP_157478471.1">
    <property type="nucleotide sequence ID" value="NZ_CP046566.1"/>
</dbReference>
<dbReference type="Proteomes" id="UP000426027">
    <property type="component" value="Chromosome"/>
</dbReference>
<evidence type="ECO:0000313" key="1">
    <source>
        <dbReference type="EMBL" id="QGW28112.1"/>
    </source>
</evidence>
<dbReference type="Pfam" id="PF20420">
    <property type="entry name" value="DUF6702"/>
    <property type="match status" value="1"/>
</dbReference>
<organism evidence="1 2">
    <name type="scientific">Phnomibacter ginsenosidimutans</name>
    <dbReference type="NCBI Taxonomy" id="2676868"/>
    <lineage>
        <taxon>Bacteria</taxon>
        <taxon>Pseudomonadati</taxon>
        <taxon>Bacteroidota</taxon>
        <taxon>Chitinophagia</taxon>
        <taxon>Chitinophagales</taxon>
        <taxon>Chitinophagaceae</taxon>
        <taxon>Phnomibacter</taxon>
    </lineage>
</organism>
<protein>
    <recommendedName>
        <fullName evidence="3">Orphan protein</fullName>
    </recommendedName>
</protein>
<name>A0A6I6GMG7_9BACT</name>
<keyword evidence="2" id="KW-1185">Reference proteome</keyword>
<reference evidence="1 2" key="1">
    <citation type="submission" date="2019-11" db="EMBL/GenBank/DDBJ databases">
        <authorList>
            <person name="Im W.T."/>
        </authorList>
    </citation>
    <scope>NUCLEOTIDE SEQUENCE [LARGE SCALE GENOMIC DNA]</scope>
    <source>
        <strain evidence="1 2">SB-02</strain>
    </source>
</reference>
<proteinExistence type="predicted"/>
<sequence length="160" mass="18857">MLMIKSLLTVLLAAFWHPFFVSVIEVNHNKAEQSLETSVRIFTDDFENTLKLRFPGKKIDLYQPNAATDSLINTYLKEKMQFRVDGKLCKWNYIGSERVEESTWCYFEITQVPALKQLQISNRLLYEYKKEQINMHHVTVNGQQHSYKLDNPSSEVVFKF</sequence>